<name>A0A5J6IA05_STRC4</name>
<dbReference type="AlphaFoldDB" id="A0A5J6IA05"/>
<dbReference type="Proteomes" id="UP000326598">
    <property type="component" value="Chromosome"/>
</dbReference>
<evidence type="ECO:0008006" key="5">
    <source>
        <dbReference type="Google" id="ProtNLM"/>
    </source>
</evidence>
<dbReference type="Gene3D" id="3.90.220.20">
    <property type="entry name" value="DNA methylase specificity domains"/>
    <property type="match status" value="1"/>
</dbReference>
<evidence type="ECO:0000256" key="1">
    <source>
        <dbReference type="ARBA" id="ARBA00022747"/>
    </source>
</evidence>
<keyword evidence="2" id="KW-0238">DNA-binding</keyword>
<dbReference type="EMBL" id="CP023694">
    <property type="protein sequence ID" value="QEV25677.1"/>
    <property type="molecule type" value="Genomic_DNA"/>
</dbReference>
<dbReference type="SUPFAM" id="SSF116734">
    <property type="entry name" value="DNA methylase specificity domain"/>
    <property type="match status" value="1"/>
</dbReference>
<dbReference type="GO" id="GO:0003677">
    <property type="term" value="F:DNA binding"/>
    <property type="evidence" value="ECO:0007669"/>
    <property type="project" value="UniProtKB-KW"/>
</dbReference>
<protein>
    <recommendedName>
        <fullName evidence="5">Restriction endonuclease subunit S</fullName>
    </recommendedName>
</protein>
<evidence type="ECO:0000313" key="3">
    <source>
        <dbReference type="EMBL" id="QEV25677.1"/>
    </source>
</evidence>
<reference evidence="3 4" key="1">
    <citation type="submission" date="2017-09" db="EMBL/GenBank/DDBJ databases">
        <authorList>
            <person name="Lee N."/>
            <person name="Cho B.-K."/>
        </authorList>
    </citation>
    <scope>NUCLEOTIDE SEQUENCE [LARGE SCALE GENOMIC DNA]</scope>
    <source>
        <strain evidence="3 4">ATCC 13740</strain>
    </source>
</reference>
<gene>
    <name evidence="3" type="ORF">CP976_16960</name>
</gene>
<accession>A0A5J6IA05</accession>
<proteinExistence type="predicted"/>
<keyword evidence="1" id="KW-0680">Restriction system</keyword>
<evidence type="ECO:0000313" key="4">
    <source>
        <dbReference type="Proteomes" id="UP000326598"/>
    </source>
</evidence>
<sequence length="134" mass="14676">MIYVRQGALGRRAVVGPTEANWLFGAACLRIRPLTGAILPEYLLHYLGHPLIHEWITSQANRGQAVETLTSRTLATTMVFLPDLERQRVVVSAMNNAGAQISAQRQLIAKYEAFQLGLLTDLLSDAFDGPSTGL</sequence>
<evidence type="ECO:0000256" key="2">
    <source>
        <dbReference type="ARBA" id="ARBA00023125"/>
    </source>
</evidence>
<dbReference type="KEGG" id="scoe:CP976_16960"/>
<organism evidence="3 4">
    <name type="scientific">Streptomyces coeruleorubidus</name>
    <dbReference type="NCBI Taxonomy" id="116188"/>
    <lineage>
        <taxon>Bacteria</taxon>
        <taxon>Bacillati</taxon>
        <taxon>Actinomycetota</taxon>
        <taxon>Actinomycetes</taxon>
        <taxon>Kitasatosporales</taxon>
        <taxon>Streptomycetaceae</taxon>
        <taxon>Streptomyces</taxon>
    </lineage>
</organism>
<dbReference type="InterPro" id="IPR044946">
    <property type="entry name" value="Restrct_endonuc_typeI_TRD_sf"/>
</dbReference>
<dbReference type="GO" id="GO:0009307">
    <property type="term" value="P:DNA restriction-modification system"/>
    <property type="evidence" value="ECO:0007669"/>
    <property type="project" value="UniProtKB-KW"/>
</dbReference>